<dbReference type="Pfam" id="PF01515">
    <property type="entry name" value="PTA_PTB"/>
    <property type="match status" value="1"/>
</dbReference>
<feature type="domain" description="Phosphate acetyl/butaryl transferase" evidence="4">
    <location>
        <begin position="3"/>
        <end position="38"/>
    </location>
</feature>
<dbReference type="GO" id="GO:0016746">
    <property type="term" value="F:acyltransferase activity"/>
    <property type="evidence" value="ECO:0007669"/>
    <property type="project" value="UniProtKB-KW"/>
</dbReference>
<feature type="region of interest" description="Disordered" evidence="3">
    <location>
        <begin position="28"/>
        <end position="53"/>
    </location>
</feature>
<keyword evidence="1" id="KW-0808">Transferase</keyword>
<reference evidence="5 6" key="1">
    <citation type="submission" date="2020-08" db="EMBL/GenBank/DDBJ databases">
        <title>Genomic Encyclopedia of Type Strains, Phase III (KMG-III): the genomes of soil and plant-associated and newly described type strains.</title>
        <authorList>
            <person name="Whitman W."/>
        </authorList>
    </citation>
    <scope>NUCLEOTIDE SEQUENCE [LARGE SCALE GENOMIC DNA]</scope>
    <source>
        <strain evidence="5 6">CECT 7282</strain>
    </source>
</reference>
<dbReference type="InterPro" id="IPR050500">
    <property type="entry name" value="Phos_Acetyltrans/Butyryltrans"/>
</dbReference>
<dbReference type="Gene3D" id="3.40.718.10">
    <property type="entry name" value="Isopropylmalate Dehydrogenase"/>
    <property type="match status" value="1"/>
</dbReference>
<dbReference type="Proteomes" id="UP000547614">
    <property type="component" value="Unassembled WGS sequence"/>
</dbReference>
<dbReference type="AlphaFoldDB" id="A0A839VB44"/>
<evidence type="ECO:0000313" key="6">
    <source>
        <dbReference type="Proteomes" id="UP000547614"/>
    </source>
</evidence>
<accession>A0A839VB44</accession>
<keyword evidence="2" id="KW-0012">Acyltransferase</keyword>
<evidence type="ECO:0000256" key="3">
    <source>
        <dbReference type="SAM" id="MobiDB-lite"/>
    </source>
</evidence>
<sequence>MHRQKALGLPMAGRAMVFVFPDLNTGNTTHKAVQRSTRGQHRPHAAGPDGTRSIPLASIGLEWKHTLFAKQQEACP</sequence>
<evidence type="ECO:0000313" key="5">
    <source>
        <dbReference type="EMBL" id="MBB3189937.1"/>
    </source>
</evidence>
<evidence type="ECO:0000256" key="1">
    <source>
        <dbReference type="ARBA" id="ARBA00022679"/>
    </source>
</evidence>
<comment type="caution">
    <text evidence="5">The sequence shown here is derived from an EMBL/GenBank/DDBJ whole genome shotgun (WGS) entry which is preliminary data.</text>
</comment>
<organism evidence="5 6">
    <name type="scientific">Halomonas cerina</name>
    <dbReference type="NCBI Taxonomy" id="447424"/>
    <lineage>
        <taxon>Bacteria</taxon>
        <taxon>Pseudomonadati</taxon>
        <taxon>Pseudomonadota</taxon>
        <taxon>Gammaproteobacteria</taxon>
        <taxon>Oceanospirillales</taxon>
        <taxon>Halomonadaceae</taxon>
        <taxon>Halomonas</taxon>
    </lineage>
</organism>
<dbReference type="PANTHER" id="PTHR43356:SF3">
    <property type="entry name" value="PHOSPHATE ACETYLTRANSFERASE"/>
    <property type="match status" value="1"/>
</dbReference>
<gene>
    <name evidence="5" type="ORF">FHR94_001161</name>
</gene>
<dbReference type="PANTHER" id="PTHR43356">
    <property type="entry name" value="PHOSPHATE ACETYLTRANSFERASE"/>
    <property type="match status" value="1"/>
</dbReference>
<evidence type="ECO:0000259" key="4">
    <source>
        <dbReference type="Pfam" id="PF01515"/>
    </source>
</evidence>
<dbReference type="EMBL" id="JACHXP010000004">
    <property type="protein sequence ID" value="MBB3189937.1"/>
    <property type="molecule type" value="Genomic_DNA"/>
</dbReference>
<keyword evidence="6" id="KW-1185">Reference proteome</keyword>
<evidence type="ECO:0000256" key="2">
    <source>
        <dbReference type="ARBA" id="ARBA00023315"/>
    </source>
</evidence>
<dbReference type="InterPro" id="IPR002505">
    <property type="entry name" value="PTA_PTB"/>
</dbReference>
<proteinExistence type="predicted"/>
<protein>
    <recommendedName>
        <fullName evidence="4">Phosphate acetyl/butaryl transferase domain-containing protein</fullName>
    </recommendedName>
</protein>
<name>A0A839VB44_9GAMM</name>
<feature type="compositionally biased region" description="Polar residues" evidence="3">
    <location>
        <begin position="28"/>
        <end position="37"/>
    </location>
</feature>